<evidence type="ECO:0000256" key="2">
    <source>
        <dbReference type="ARBA" id="ARBA00023267"/>
    </source>
</evidence>
<dbReference type="PANTHER" id="PTHR12835:SF5">
    <property type="entry name" value="BIOTIN--PROTEIN LIGASE"/>
    <property type="match status" value="1"/>
</dbReference>
<dbReference type="EC" id="6.3.4.15" evidence="3"/>
<evidence type="ECO:0000259" key="4">
    <source>
        <dbReference type="PROSITE" id="PS51733"/>
    </source>
</evidence>
<dbReference type="Gene3D" id="2.30.30.100">
    <property type="match status" value="1"/>
</dbReference>
<keyword evidence="1 5" id="KW-0436">Ligase</keyword>
<dbReference type="InterPro" id="IPR003142">
    <property type="entry name" value="BPL_C"/>
</dbReference>
<dbReference type="NCBIfam" id="TIGR00121">
    <property type="entry name" value="birA_ligase"/>
    <property type="match status" value="1"/>
</dbReference>
<dbReference type="Proteomes" id="UP000069443">
    <property type="component" value="Unassembled WGS sequence"/>
</dbReference>
<dbReference type="STRING" id="228230.RMCC_5957"/>
<dbReference type="InterPro" id="IPR004408">
    <property type="entry name" value="Biotin_CoA_COase_ligase"/>
</dbReference>
<feature type="domain" description="BPL/LPL catalytic" evidence="4">
    <location>
        <begin position="18"/>
        <end position="200"/>
    </location>
</feature>
<dbReference type="SUPFAM" id="SSF55681">
    <property type="entry name" value="Class II aaRS and biotin synthetases"/>
    <property type="match status" value="1"/>
</dbReference>
<proteinExistence type="predicted"/>
<dbReference type="Pfam" id="PF03099">
    <property type="entry name" value="BPL_LplA_LipB"/>
    <property type="match status" value="1"/>
</dbReference>
<dbReference type="Gene3D" id="3.30.930.10">
    <property type="entry name" value="Bira Bifunctional Protein, Domain 2"/>
    <property type="match status" value="1"/>
</dbReference>
<dbReference type="EMBL" id="BCSY01000129">
    <property type="protein sequence ID" value="GAS98992.1"/>
    <property type="molecule type" value="Genomic_DNA"/>
</dbReference>
<keyword evidence="2" id="KW-0092">Biotin</keyword>
<dbReference type="OrthoDB" id="9807064at2"/>
<dbReference type="GO" id="GO:0004077">
    <property type="term" value="F:biotin--[biotin carboxyl-carrier protein] ligase activity"/>
    <property type="evidence" value="ECO:0007669"/>
    <property type="project" value="UniProtKB-EC"/>
</dbReference>
<evidence type="ECO:0000256" key="1">
    <source>
        <dbReference type="ARBA" id="ARBA00022598"/>
    </source>
</evidence>
<protein>
    <recommendedName>
        <fullName evidence="3">biotin--[biotin carboxyl-carrier protein] ligase</fullName>
        <ecNumber evidence="3">6.3.4.15</ecNumber>
    </recommendedName>
</protein>
<reference evidence="6" key="1">
    <citation type="journal article" date="2016" name="Genome Announc.">
        <title>Draft Genome Sequences of Five Rapidly Growing Mycobacterium Species, M. thermoresistibile, M. fortuitum subsp. acetamidolyticum, M. canariasense, M. brisbanense, and M. novocastrense.</title>
        <authorList>
            <person name="Katahira K."/>
            <person name="Ogura Y."/>
            <person name="Gotoh Y."/>
            <person name="Hayashi T."/>
        </authorList>
    </citation>
    <scope>NUCLEOTIDE SEQUENCE [LARGE SCALE GENOMIC DNA]</scope>
    <source>
        <strain evidence="6">JCM15298</strain>
    </source>
</reference>
<evidence type="ECO:0000313" key="5">
    <source>
        <dbReference type="EMBL" id="GAS98992.1"/>
    </source>
</evidence>
<dbReference type="GO" id="GO:0005737">
    <property type="term" value="C:cytoplasm"/>
    <property type="evidence" value="ECO:0007669"/>
    <property type="project" value="TreeGrafter"/>
</dbReference>
<accession>A0A100WI36</accession>
<evidence type="ECO:0000313" key="6">
    <source>
        <dbReference type="Proteomes" id="UP000069443"/>
    </source>
</evidence>
<sequence length="273" mass="28463">MTAEPRALDAAALRAALDTEDTAARPWRRLDIVEVTGSTNADLIARSRDGDDIAGAVLLAEHQTAGRGRGGRSWAGVRHGQIIMSVGIATDGVDEQRWGLVPLLAGVAVVDTLSASGIDAGLKWPNDVLIGTAKIAGILAEVASPKPVIVLGIGLNVAVRPEEIGQPQATSVYQLGVEADRTDIVRTLLARLGERIGQWRTGDTDALLDDYRARSATLGARVRAQLPGGRDIVGMAEAIDGQGRLRIGTESGSEVVSAADIVHLRPAGDGAVE</sequence>
<dbReference type="AlphaFoldDB" id="A0A100WI36"/>
<dbReference type="CDD" id="cd16442">
    <property type="entry name" value="BPL"/>
    <property type="match status" value="1"/>
</dbReference>
<dbReference type="PROSITE" id="PS51733">
    <property type="entry name" value="BPL_LPL_CATALYTIC"/>
    <property type="match status" value="1"/>
</dbReference>
<keyword evidence="6" id="KW-1185">Reference proteome</keyword>
<dbReference type="RefSeq" id="WP_062659709.1">
    <property type="nucleotide sequence ID" value="NZ_BCSY01000129.1"/>
</dbReference>
<organism evidence="5 6">
    <name type="scientific">Mycolicibacterium canariasense</name>
    <name type="common">Mycobacterium canariasense</name>
    <dbReference type="NCBI Taxonomy" id="228230"/>
    <lineage>
        <taxon>Bacteria</taxon>
        <taxon>Bacillati</taxon>
        <taxon>Actinomycetota</taxon>
        <taxon>Actinomycetes</taxon>
        <taxon>Mycobacteriales</taxon>
        <taxon>Mycobacteriaceae</taxon>
        <taxon>Mycolicibacterium</taxon>
    </lineage>
</organism>
<dbReference type="InterPro" id="IPR045864">
    <property type="entry name" value="aa-tRNA-synth_II/BPL/LPL"/>
</dbReference>
<reference evidence="6" key="2">
    <citation type="submission" date="2016-02" db="EMBL/GenBank/DDBJ databases">
        <title>Draft genome sequence of five rapidly growing Mycobacterium species.</title>
        <authorList>
            <person name="Katahira K."/>
            <person name="Gotou Y."/>
            <person name="Iida K."/>
            <person name="Ogura Y."/>
            <person name="Hayashi T."/>
        </authorList>
    </citation>
    <scope>NUCLEOTIDE SEQUENCE [LARGE SCALE GENOMIC DNA]</scope>
    <source>
        <strain evidence="6">JCM15298</strain>
    </source>
</reference>
<dbReference type="PANTHER" id="PTHR12835">
    <property type="entry name" value="BIOTIN PROTEIN LIGASE"/>
    <property type="match status" value="1"/>
</dbReference>
<name>A0A100WI36_MYCCR</name>
<gene>
    <name evidence="5" type="ORF">RMCC_5957</name>
</gene>
<comment type="caution">
    <text evidence="5">The sequence shown here is derived from an EMBL/GenBank/DDBJ whole genome shotgun (WGS) entry which is preliminary data.</text>
</comment>
<dbReference type="InterPro" id="IPR004143">
    <property type="entry name" value="BPL_LPL_catalytic"/>
</dbReference>
<dbReference type="Pfam" id="PF02237">
    <property type="entry name" value="BPL_C"/>
    <property type="match status" value="1"/>
</dbReference>
<evidence type="ECO:0000256" key="3">
    <source>
        <dbReference type="ARBA" id="ARBA00024227"/>
    </source>
</evidence>